<accession>A0A8S2ZD67</accession>
<dbReference type="EMBL" id="CAJOBJ010108634">
    <property type="protein sequence ID" value="CAF4620698.1"/>
    <property type="molecule type" value="Genomic_DNA"/>
</dbReference>
<proteinExistence type="predicted"/>
<evidence type="ECO:0000313" key="1">
    <source>
        <dbReference type="EMBL" id="CAF4399618.1"/>
    </source>
</evidence>
<dbReference type="AlphaFoldDB" id="A0A8S2ZD67"/>
<gene>
    <name evidence="1" type="ORF">BYL167_LOCUS31486</name>
    <name evidence="2" type="ORF">GIL414_LOCUS39761</name>
</gene>
<dbReference type="EMBL" id="CAJOBH010055470">
    <property type="protein sequence ID" value="CAF4399618.1"/>
    <property type="molecule type" value="Genomic_DNA"/>
</dbReference>
<dbReference type="Proteomes" id="UP000681720">
    <property type="component" value="Unassembled WGS sequence"/>
</dbReference>
<sequence length="64" mass="7645">TDPHYQLVDDIDQADIIFIEKQLIQDFRHETLNNKLVNQFPFENVLTKKELLALTARRWKSLYG</sequence>
<comment type="caution">
    <text evidence="2">The sequence shown here is derived from an EMBL/GenBank/DDBJ whole genome shotgun (WGS) entry which is preliminary data.</text>
</comment>
<evidence type="ECO:0000313" key="2">
    <source>
        <dbReference type="EMBL" id="CAF4620698.1"/>
    </source>
</evidence>
<protein>
    <submittedName>
        <fullName evidence="2">Uncharacterized protein</fullName>
    </submittedName>
</protein>
<reference evidence="2" key="1">
    <citation type="submission" date="2021-02" db="EMBL/GenBank/DDBJ databases">
        <authorList>
            <person name="Nowell W R."/>
        </authorList>
    </citation>
    <scope>NUCLEOTIDE SEQUENCE</scope>
</reference>
<dbReference type="Proteomes" id="UP000681967">
    <property type="component" value="Unassembled WGS sequence"/>
</dbReference>
<evidence type="ECO:0000313" key="3">
    <source>
        <dbReference type="Proteomes" id="UP000681720"/>
    </source>
</evidence>
<feature type="non-terminal residue" evidence="2">
    <location>
        <position position="1"/>
    </location>
</feature>
<name>A0A8S2ZD67_9BILA</name>
<organism evidence="2 3">
    <name type="scientific">Rotaria magnacalcarata</name>
    <dbReference type="NCBI Taxonomy" id="392030"/>
    <lineage>
        <taxon>Eukaryota</taxon>
        <taxon>Metazoa</taxon>
        <taxon>Spiralia</taxon>
        <taxon>Gnathifera</taxon>
        <taxon>Rotifera</taxon>
        <taxon>Eurotatoria</taxon>
        <taxon>Bdelloidea</taxon>
        <taxon>Philodinida</taxon>
        <taxon>Philodinidae</taxon>
        <taxon>Rotaria</taxon>
    </lineage>
</organism>